<reference evidence="2" key="1">
    <citation type="journal article" date="2014" name="Int. J. Syst. Evol. Microbiol.">
        <title>Complete genome sequence of Corynebacterium casei LMG S-19264T (=DSM 44701T), isolated from a smear-ripened cheese.</title>
        <authorList>
            <consortium name="US DOE Joint Genome Institute (JGI-PGF)"/>
            <person name="Walter F."/>
            <person name="Albersmeier A."/>
            <person name="Kalinowski J."/>
            <person name="Ruckert C."/>
        </authorList>
    </citation>
    <scope>NUCLEOTIDE SEQUENCE</scope>
    <source>
        <strain evidence="2">VKM B-2789</strain>
    </source>
</reference>
<evidence type="ECO:0000313" key="3">
    <source>
        <dbReference type="Proteomes" id="UP001143330"/>
    </source>
</evidence>
<feature type="transmembrane region" description="Helical" evidence="1">
    <location>
        <begin position="6"/>
        <end position="24"/>
    </location>
</feature>
<keyword evidence="1" id="KW-0472">Membrane</keyword>
<dbReference type="Proteomes" id="UP001143330">
    <property type="component" value="Unassembled WGS sequence"/>
</dbReference>
<protein>
    <submittedName>
        <fullName evidence="2">Uncharacterized protein</fullName>
    </submittedName>
</protein>
<comment type="caution">
    <text evidence="2">The sequence shown here is derived from an EMBL/GenBank/DDBJ whole genome shotgun (WGS) entry which is preliminary data.</text>
</comment>
<dbReference type="EMBL" id="BSFM01000017">
    <property type="protein sequence ID" value="GLK85789.1"/>
    <property type="molecule type" value="Genomic_DNA"/>
</dbReference>
<dbReference type="AlphaFoldDB" id="A0A9W6K1J3"/>
<keyword evidence="1" id="KW-1133">Transmembrane helix</keyword>
<organism evidence="2 3">
    <name type="scientific">Ancylobacter defluvii</name>
    <dbReference type="NCBI Taxonomy" id="1282440"/>
    <lineage>
        <taxon>Bacteria</taxon>
        <taxon>Pseudomonadati</taxon>
        <taxon>Pseudomonadota</taxon>
        <taxon>Alphaproteobacteria</taxon>
        <taxon>Hyphomicrobiales</taxon>
        <taxon>Xanthobacteraceae</taxon>
        <taxon>Ancylobacter</taxon>
    </lineage>
</organism>
<evidence type="ECO:0000313" key="2">
    <source>
        <dbReference type="EMBL" id="GLK85789.1"/>
    </source>
</evidence>
<accession>A0A9W6K1J3</accession>
<proteinExistence type="predicted"/>
<gene>
    <name evidence="2" type="ORF">GCM10017653_38590</name>
</gene>
<name>A0A9W6K1J3_9HYPH</name>
<keyword evidence="3" id="KW-1185">Reference proteome</keyword>
<feature type="transmembrane region" description="Helical" evidence="1">
    <location>
        <begin position="31"/>
        <end position="51"/>
    </location>
</feature>
<reference evidence="2" key="2">
    <citation type="submission" date="2023-01" db="EMBL/GenBank/DDBJ databases">
        <authorList>
            <person name="Sun Q."/>
            <person name="Evtushenko L."/>
        </authorList>
    </citation>
    <scope>NUCLEOTIDE SEQUENCE</scope>
    <source>
        <strain evidence="2">VKM B-2789</strain>
    </source>
</reference>
<evidence type="ECO:0000256" key="1">
    <source>
        <dbReference type="SAM" id="Phobius"/>
    </source>
</evidence>
<keyword evidence="1" id="KW-0812">Transmembrane</keyword>
<feature type="transmembrane region" description="Helical" evidence="1">
    <location>
        <begin position="57"/>
        <end position="76"/>
    </location>
</feature>
<sequence length="84" mass="8733">MIDPFALISGFVILCISALIAYTVRSLVPAALLIGALVVLASAAAVKFGMFDDFAPLLVIYVNGGLMGGLGGFLFAKKAAERRN</sequence>
<dbReference type="RefSeq" id="WP_213359559.1">
    <property type="nucleotide sequence ID" value="NZ_BSFM01000017.1"/>
</dbReference>